<evidence type="ECO:0000256" key="5">
    <source>
        <dbReference type="ARBA" id="ARBA00022519"/>
    </source>
</evidence>
<evidence type="ECO:0000256" key="12">
    <source>
        <dbReference type="SAM" id="Phobius"/>
    </source>
</evidence>
<dbReference type="PROSITE" id="PS50928">
    <property type="entry name" value="ABC_TM1"/>
    <property type="match status" value="1"/>
</dbReference>
<evidence type="ECO:0000256" key="2">
    <source>
        <dbReference type="ARBA" id="ARBA00011779"/>
    </source>
</evidence>
<reference evidence="15" key="2">
    <citation type="submission" date="2022-09" db="EMBL/GenBank/DDBJ databases">
        <title>Intensive care unit water sources are persistently colonized with multi-drug resistant bacteria and are the site of extensive horizontal gene transfer of antibiotic resistance genes.</title>
        <authorList>
            <person name="Diorio-Toth L."/>
        </authorList>
    </citation>
    <scope>NUCLEOTIDE SEQUENCE</scope>
    <source>
        <strain evidence="15">GD03686</strain>
    </source>
</reference>
<dbReference type="SUPFAM" id="SSF161098">
    <property type="entry name" value="MetI-like"/>
    <property type="match status" value="1"/>
</dbReference>
<gene>
    <name evidence="14" type="primary">cysW_1</name>
    <name evidence="15" type="synonym">cysW</name>
    <name evidence="14" type="ORF">GHA_00944</name>
    <name evidence="15" type="ORF">N5J23_06600</name>
</gene>
<name>A0AA35GFA9_9BURK</name>
<dbReference type="PANTHER" id="PTHR30406">
    <property type="entry name" value="SULFATE TRANSPORT SYSTEM PERMEASE PROTEIN"/>
    <property type="match status" value="1"/>
</dbReference>
<keyword evidence="9 12" id="KW-0472">Membrane</keyword>
<dbReference type="InterPro" id="IPR005667">
    <property type="entry name" value="Sulph_transpt2"/>
</dbReference>
<keyword evidence="3" id="KW-0813">Transport</keyword>
<dbReference type="FunFam" id="1.10.3720.10:FF:000015">
    <property type="entry name" value="Sulfate ABC transporter, permease CysW"/>
    <property type="match status" value="1"/>
</dbReference>
<feature type="transmembrane region" description="Helical" evidence="12">
    <location>
        <begin position="275"/>
        <end position="295"/>
    </location>
</feature>
<evidence type="ECO:0000313" key="15">
    <source>
        <dbReference type="EMBL" id="MDH2005210.1"/>
    </source>
</evidence>
<feature type="transmembrane region" description="Helical" evidence="12">
    <location>
        <begin position="47"/>
        <end position="69"/>
    </location>
</feature>
<dbReference type="NCBIfam" id="TIGR00969">
    <property type="entry name" value="3a0106s02"/>
    <property type="match status" value="1"/>
</dbReference>
<evidence type="ECO:0000256" key="7">
    <source>
        <dbReference type="ARBA" id="ARBA00022989"/>
    </source>
</evidence>
<evidence type="ECO:0000313" key="14">
    <source>
        <dbReference type="EMBL" id="CAB5672550.1"/>
    </source>
</evidence>
<comment type="subunit">
    <text evidence="2">The complex is composed of two ATP-binding proteins (CysA), two transmembrane proteins (CysT and CysW) and a solute-binding protein (CysP).</text>
</comment>
<dbReference type="InterPro" id="IPR011866">
    <property type="entry name" value="CysW_permease"/>
</dbReference>
<dbReference type="GO" id="GO:0015419">
    <property type="term" value="F:ABC-type sulfate transporter activity"/>
    <property type="evidence" value="ECO:0007669"/>
    <property type="project" value="InterPro"/>
</dbReference>
<evidence type="ECO:0000256" key="9">
    <source>
        <dbReference type="ARBA" id="ARBA00023136"/>
    </source>
</evidence>
<dbReference type="Proteomes" id="UP000834458">
    <property type="component" value="Unassembled WGS sequence"/>
</dbReference>
<proteinExistence type="predicted"/>
<dbReference type="Gene3D" id="1.10.3720.10">
    <property type="entry name" value="MetI-like"/>
    <property type="match status" value="1"/>
</dbReference>
<comment type="function">
    <text evidence="10">Part of the ABC transporter complex CysAWTP (TC 3.A.1.6.1) involved in sulfate/thiosulfate import. Probably responsible for the translocation of the substrate across the membrane.</text>
</comment>
<evidence type="ECO:0000256" key="3">
    <source>
        <dbReference type="ARBA" id="ARBA00022448"/>
    </source>
</evidence>
<organism evidence="14 16">
    <name type="scientific">Comamonas aquatica</name>
    <dbReference type="NCBI Taxonomy" id="225991"/>
    <lineage>
        <taxon>Bacteria</taxon>
        <taxon>Pseudomonadati</taxon>
        <taxon>Pseudomonadota</taxon>
        <taxon>Betaproteobacteria</taxon>
        <taxon>Burkholderiales</taxon>
        <taxon>Comamonadaceae</taxon>
        <taxon>Comamonas</taxon>
    </lineage>
</organism>
<dbReference type="InterPro" id="IPR000515">
    <property type="entry name" value="MetI-like"/>
</dbReference>
<evidence type="ECO:0000256" key="6">
    <source>
        <dbReference type="ARBA" id="ARBA00022692"/>
    </source>
</evidence>
<sequence>MNEQHYFLLKLLLAVLVLAVVAYHLTAPRKGSKPEKLSTTEPRWVRWVLTGVALSFIALFLVLPLAAVFTEALRKGFGAYLEGLNEPDAWAAIKLTLITAVIAVPLNLVFGVAAAWCIAKYNFRGKAFLITLIDLPFSISPVVAGLMYVLVFGAHGWFGPWLAAHDIKIIFAVPGIVLATVFVTFPFIARELIPLMQAQGNDEEQAAIVLGASGWQTFWKVTLPNIKWGLLYGVILCNARAMGEFGAVSVVSGHIRGQTNTIPLHVEILYNEYQSVAAFAAASLLALLALVTLVIKTMAEWKHEQQLKDAANLPPEQPTPRTAA</sequence>
<feature type="transmembrane region" description="Helical" evidence="12">
    <location>
        <begin position="169"/>
        <end position="189"/>
    </location>
</feature>
<feature type="transmembrane region" description="Helical" evidence="12">
    <location>
        <begin position="230"/>
        <end position="255"/>
    </location>
</feature>
<keyword evidence="6 12" id="KW-0812">Transmembrane</keyword>
<reference evidence="14" key="1">
    <citation type="submission" date="2020-05" db="EMBL/GenBank/DDBJ databases">
        <authorList>
            <person name="Delgado-Blas J."/>
        </authorList>
    </citation>
    <scope>NUCLEOTIDE SEQUENCE</scope>
    <source>
        <strain evidence="14">BB1454</strain>
    </source>
</reference>
<dbReference type="Pfam" id="PF00528">
    <property type="entry name" value="BPD_transp_1"/>
    <property type="match status" value="1"/>
</dbReference>
<keyword evidence="7 12" id="KW-1133">Transmembrane helix</keyword>
<dbReference type="RefSeq" id="WP_083215314.1">
    <property type="nucleotide sequence ID" value="NZ_CAHPRW010000017.1"/>
</dbReference>
<evidence type="ECO:0000256" key="10">
    <source>
        <dbReference type="ARBA" id="ARBA00025323"/>
    </source>
</evidence>
<evidence type="ECO:0000256" key="1">
    <source>
        <dbReference type="ARBA" id="ARBA00004429"/>
    </source>
</evidence>
<evidence type="ECO:0000256" key="11">
    <source>
        <dbReference type="ARBA" id="ARBA00067681"/>
    </source>
</evidence>
<evidence type="ECO:0000256" key="4">
    <source>
        <dbReference type="ARBA" id="ARBA00022475"/>
    </source>
</evidence>
<dbReference type="CDD" id="cd06261">
    <property type="entry name" value="TM_PBP2"/>
    <property type="match status" value="1"/>
</dbReference>
<feature type="transmembrane region" description="Helical" evidence="12">
    <location>
        <begin position="89"/>
        <end position="116"/>
    </location>
</feature>
<comment type="caution">
    <text evidence="14">The sequence shown here is derived from an EMBL/GenBank/DDBJ whole genome shotgun (WGS) entry which is preliminary data.</text>
</comment>
<dbReference type="GO" id="GO:0005886">
    <property type="term" value="C:plasma membrane"/>
    <property type="evidence" value="ECO:0007669"/>
    <property type="project" value="UniProtKB-SubCell"/>
</dbReference>
<dbReference type="Proteomes" id="UP001161294">
    <property type="component" value="Unassembled WGS sequence"/>
</dbReference>
<keyword evidence="8" id="KW-0764">Sulfate transport</keyword>
<dbReference type="AlphaFoldDB" id="A0AA35GFA9"/>
<dbReference type="InterPro" id="IPR035906">
    <property type="entry name" value="MetI-like_sf"/>
</dbReference>
<accession>A0AA35GFA9</accession>
<keyword evidence="4" id="KW-1003">Cell membrane</keyword>
<evidence type="ECO:0000313" key="16">
    <source>
        <dbReference type="Proteomes" id="UP000834458"/>
    </source>
</evidence>
<dbReference type="EMBL" id="JAOCJW010000009">
    <property type="protein sequence ID" value="MDH2005210.1"/>
    <property type="molecule type" value="Genomic_DNA"/>
</dbReference>
<protein>
    <recommendedName>
        <fullName evidence="11">Sulfate transport system permease protein CysW</fullName>
    </recommendedName>
</protein>
<evidence type="ECO:0000259" key="13">
    <source>
        <dbReference type="PROSITE" id="PS50928"/>
    </source>
</evidence>
<dbReference type="NCBIfam" id="TIGR02140">
    <property type="entry name" value="permease_CysW"/>
    <property type="match status" value="1"/>
</dbReference>
<feature type="transmembrane region" description="Helical" evidence="12">
    <location>
        <begin position="6"/>
        <end position="26"/>
    </location>
</feature>
<feature type="transmembrane region" description="Helical" evidence="12">
    <location>
        <begin position="128"/>
        <end position="149"/>
    </location>
</feature>
<keyword evidence="5" id="KW-0997">Cell inner membrane</keyword>
<feature type="domain" description="ABC transmembrane type-1" evidence="13">
    <location>
        <begin position="93"/>
        <end position="296"/>
    </location>
</feature>
<comment type="subcellular location">
    <subcellularLocation>
        <location evidence="1">Cell inner membrane</location>
        <topology evidence="1">Multi-pass membrane protein</topology>
    </subcellularLocation>
</comment>
<dbReference type="EMBL" id="CAHPSC010000009">
    <property type="protein sequence ID" value="CAB5672550.1"/>
    <property type="molecule type" value="Genomic_DNA"/>
</dbReference>
<dbReference type="PANTHER" id="PTHR30406:SF1">
    <property type="entry name" value="SULFATE TRANSPORT SYSTEM PERMEASE PROTEIN CYSW"/>
    <property type="match status" value="1"/>
</dbReference>
<evidence type="ECO:0000256" key="8">
    <source>
        <dbReference type="ARBA" id="ARBA00023032"/>
    </source>
</evidence>